<gene>
    <name evidence="3" type="ORF">AXF42_Ash000247</name>
</gene>
<dbReference type="OrthoDB" id="1893698at2759"/>
<dbReference type="PANTHER" id="PTHR23272">
    <property type="entry name" value="BED FINGER-RELATED"/>
    <property type="match status" value="1"/>
</dbReference>
<dbReference type="AlphaFoldDB" id="A0A2I0AFT6"/>
<accession>A0A2I0AFT6</accession>
<dbReference type="PANTHER" id="PTHR23272:SF184">
    <property type="entry name" value="OS03G0311250 PROTEIN"/>
    <property type="match status" value="1"/>
</dbReference>
<proteinExistence type="predicted"/>
<dbReference type="InterPro" id="IPR008906">
    <property type="entry name" value="HATC_C_dom"/>
</dbReference>
<evidence type="ECO:0000313" key="4">
    <source>
        <dbReference type="Proteomes" id="UP000236161"/>
    </source>
</evidence>
<dbReference type="STRING" id="1088818.A0A2I0AFT6"/>
<keyword evidence="1" id="KW-1133">Transmembrane helix</keyword>
<dbReference type="Pfam" id="PF05699">
    <property type="entry name" value="Dimer_Tnp_hAT"/>
    <property type="match status" value="1"/>
</dbReference>
<evidence type="ECO:0000313" key="3">
    <source>
        <dbReference type="EMBL" id="PKA54414.1"/>
    </source>
</evidence>
<evidence type="ECO:0000256" key="1">
    <source>
        <dbReference type="SAM" id="Phobius"/>
    </source>
</evidence>
<dbReference type="SUPFAM" id="SSF53098">
    <property type="entry name" value="Ribonuclease H-like"/>
    <property type="match status" value="1"/>
</dbReference>
<feature type="transmembrane region" description="Helical" evidence="1">
    <location>
        <begin position="62"/>
        <end position="81"/>
    </location>
</feature>
<dbReference type="EMBL" id="KZ451982">
    <property type="protein sequence ID" value="PKA54414.1"/>
    <property type="molecule type" value="Genomic_DNA"/>
</dbReference>
<dbReference type="GO" id="GO:0046983">
    <property type="term" value="F:protein dimerization activity"/>
    <property type="evidence" value="ECO:0007669"/>
    <property type="project" value="InterPro"/>
</dbReference>
<reference evidence="3 4" key="1">
    <citation type="journal article" date="2017" name="Nature">
        <title>The Apostasia genome and the evolution of orchids.</title>
        <authorList>
            <person name="Zhang G.Q."/>
            <person name="Liu K.W."/>
            <person name="Li Z."/>
            <person name="Lohaus R."/>
            <person name="Hsiao Y.Y."/>
            <person name="Niu S.C."/>
            <person name="Wang J.Y."/>
            <person name="Lin Y.C."/>
            <person name="Xu Q."/>
            <person name="Chen L.J."/>
            <person name="Yoshida K."/>
            <person name="Fujiwara S."/>
            <person name="Wang Z.W."/>
            <person name="Zhang Y.Q."/>
            <person name="Mitsuda N."/>
            <person name="Wang M."/>
            <person name="Liu G.H."/>
            <person name="Pecoraro L."/>
            <person name="Huang H.X."/>
            <person name="Xiao X.J."/>
            <person name="Lin M."/>
            <person name="Wu X.Y."/>
            <person name="Wu W.L."/>
            <person name="Chen Y.Y."/>
            <person name="Chang S.B."/>
            <person name="Sakamoto S."/>
            <person name="Ohme-Takagi M."/>
            <person name="Yagi M."/>
            <person name="Zeng S.J."/>
            <person name="Shen C.Y."/>
            <person name="Yeh C.M."/>
            <person name="Luo Y.B."/>
            <person name="Tsai W.C."/>
            <person name="Van de Peer Y."/>
            <person name="Liu Z.J."/>
        </authorList>
    </citation>
    <scope>NUCLEOTIDE SEQUENCE [LARGE SCALE GENOMIC DNA]</scope>
    <source>
        <strain evidence="4">cv. Shenzhen</strain>
        <tissue evidence="3">Stem</tissue>
    </source>
</reference>
<protein>
    <submittedName>
        <fullName evidence="3">AC transposase</fullName>
    </submittedName>
</protein>
<sequence>MAKDIFTIPVTSVASESAFSAGGRVLGDYRSALSPKTLNSLVCADSWIRAVHTSSMDPSVRTISLCLFVIIFSLILFFYLFN</sequence>
<evidence type="ECO:0000259" key="2">
    <source>
        <dbReference type="Pfam" id="PF05699"/>
    </source>
</evidence>
<keyword evidence="4" id="KW-1185">Reference proteome</keyword>
<organism evidence="3 4">
    <name type="scientific">Apostasia shenzhenica</name>
    <dbReference type="NCBI Taxonomy" id="1088818"/>
    <lineage>
        <taxon>Eukaryota</taxon>
        <taxon>Viridiplantae</taxon>
        <taxon>Streptophyta</taxon>
        <taxon>Embryophyta</taxon>
        <taxon>Tracheophyta</taxon>
        <taxon>Spermatophyta</taxon>
        <taxon>Magnoliopsida</taxon>
        <taxon>Liliopsida</taxon>
        <taxon>Asparagales</taxon>
        <taxon>Orchidaceae</taxon>
        <taxon>Apostasioideae</taxon>
        <taxon>Apostasia</taxon>
    </lineage>
</organism>
<feature type="domain" description="HAT C-terminal dimerisation" evidence="2">
    <location>
        <begin position="1"/>
        <end position="48"/>
    </location>
</feature>
<dbReference type="InterPro" id="IPR012337">
    <property type="entry name" value="RNaseH-like_sf"/>
</dbReference>
<name>A0A2I0AFT6_9ASPA</name>
<dbReference type="Proteomes" id="UP000236161">
    <property type="component" value="Unassembled WGS sequence"/>
</dbReference>
<keyword evidence="1" id="KW-0472">Membrane</keyword>
<keyword evidence="1" id="KW-0812">Transmembrane</keyword>